<reference evidence="8" key="1">
    <citation type="submission" date="2022-06" db="EMBL/GenBank/DDBJ databases">
        <title>Isolation and Genomics of Futiania mangrovii gen. nov., sp. nov., a Rare and Metabolically-versatile member in the Class Alphaproteobacteria.</title>
        <authorList>
            <person name="Liu L."/>
            <person name="Huang W.-C."/>
            <person name="Pan J."/>
            <person name="Li J."/>
            <person name="Huang Y."/>
            <person name="Du H."/>
            <person name="Liu Y."/>
            <person name="Li M."/>
        </authorList>
    </citation>
    <scope>NUCLEOTIDE SEQUENCE</scope>
    <source>
        <strain evidence="8">FT118</strain>
    </source>
</reference>
<dbReference type="AlphaFoldDB" id="A0A9J6PBP6"/>
<dbReference type="PANTHER" id="PTHR34138">
    <property type="entry name" value="CELL SHAPE-DETERMINING PROTEIN MREC"/>
    <property type="match status" value="1"/>
</dbReference>
<keyword evidence="6" id="KW-1133">Transmembrane helix</keyword>
<dbReference type="InterPro" id="IPR007221">
    <property type="entry name" value="MreC"/>
</dbReference>
<comment type="caution">
    <text evidence="8">The sequence shown here is derived from an EMBL/GenBank/DDBJ whole genome shotgun (WGS) entry which is preliminary data.</text>
</comment>
<name>A0A9J6PBP6_9PROT</name>
<keyword evidence="6" id="KW-0472">Membrane</keyword>
<dbReference type="PANTHER" id="PTHR34138:SF1">
    <property type="entry name" value="CELL SHAPE-DETERMINING PROTEIN MREC"/>
    <property type="match status" value="1"/>
</dbReference>
<dbReference type="InterPro" id="IPR042175">
    <property type="entry name" value="Cell/Rod_MreC_2"/>
</dbReference>
<evidence type="ECO:0000256" key="6">
    <source>
        <dbReference type="SAM" id="Phobius"/>
    </source>
</evidence>
<dbReference type="Pfam" id="PF04085">
    <property type="entry name" value="MreC"/>
    <property type="match status" value="1"/>
</dbReference>
<dbReference type="GO" id="GO:0008360">
    <property type="term" value="P:regulation of cell shape"/>
    <property type="evidence" value="ECO:0007669"/>
    <property type="project" value="UniProtKB-KW"/>
</dbReference>
<dbReference type="EMBL" id="JAMZFT010000001">
    <property type="protein sequence ID" value="MCP1334995.1"/>
    <property type="molecule type" value="Genomic_DNA"/>
</dbReference>
<proteinExistence type="inferred from homology"/>
<dbReference type="NCBIfam" id="TIGR00219">
    <property type="entry name" value="mreC"/>
    <property type="match status" value="1"/>
</dbReference>
<evidence type="ECO:0000256" key="5">
    <source>
        <dbReference type="PIRNR" id="PIRNR038471"/>
    </source>
</evidence>
<comment type="function">
    <text evidence="5">Involved in formation and maintenance of cell shape.</text>
</comment>
<evidence type="ECO:0000256" key="1">
    <source>
        <dbReference type="ARBA" id="ARBA00009369"/>
    </source>
</evidence>
<feature type="transmembrane region" description="Helical" evidence="6">
    <location>
        <begin position="20"/>
        <end position="37"/>
    </location>
</feature>
<protein>
    <recommendedName>
        <fullName evidence="2 5">Cell shape-determining protein MreC</fullName>
    </recommendedName>
    <alternativeName>
        <fullName evidence="4 5">Cell shape protein MreC</fullName>
    </alternativeName>
</protein>
<evidence type="ECO:0000259" key="7">
    <source>
        <dbReference type="Pfam" id="PF04085"/>
    </source>
</evidence>
<evidence type="ECO:0000256" key="4">
    <source>
        <dbReference type="ARBA" id="ARBA00032089"/>
    </source>
</evidence>
<keyword evidence="9" id="KW-1185">Reference proteome</keyword>
<evidence type="ECO:0000313" key="9">
    <source>
        <dbReference type="Proteomes" id="UP001055804"/>
    </source>
</evidence>
<dbReference type="GO" id="GO:0005886">
    <property type="term" value="C:plasma membrane"/>
    <property type="evidence" value="ECO:0007669"/>
    <property type="project" value="TreeGrafter"/>
</dbReference>
<keyword evidence="3 5" id="KW-0133">Cell shape</keyword>
<dbReference type="Gene3D" id="2.40.10.340">
    <property type="entry name" value="Rod shape-determining protein MreC, domain 1"/>
    <property type="match status" value="1"/>
</dbReference>
<evidence type="ECO:0000256" key="2">
    <source>
        <dbReference type="ARBA" id="ARBA00013855"/>
    </source>
</evidence>
<dbReference type="RefSeq" id="WP_269330956.1">
    <property type="nucleotide sequence ID" value="NZ_JAMZFT010000001.1"/>
</dbReference>
<dbReference type="PIRSF" id="PIRSF038471">
    <property type="entry name" value="MreC"/>
    <property type="match status" value="1"/>
</dbReference>
<comment type="similarity">
    <text evidence="1 5">Belongs to the MreC family.</text>
</comment>
<feature type="domain" description="Rod shape-determining protein MreC beta-barrel core" evidence="7">
    <location>
        <begin position="133"/>
        <end position="272"/>
    </location>
</feature>
<organism evidence="8 9">
    <name type="scientific">Futiania mangrovi</name>
    <dbReference type="NCBI Taxonomy" id="2959716"/>
    <lineage>
        <taxon>Bacteria</taxon>
        <taxon>Pseudomonadati</taxon>
        <taxon>Pseudomonadota</taxon>
        <taxon>Alphaproteobacteria</taxon>
        <taxon>Futianiales</taxon>
        <taxon>Futianiaceae</taxon>
        <taxon>Futiania</taxon>
    </lineage>
</organism>
<evidence type="ECO:0000313" key="8">
    <source>
        <dbReference type="EMBL" id="MCP1334995.1"/>
    </source>
</evidence>
<sequence length="294" mass="31055">MAEPRLQFRRGARQSVAGPAGRGLAIFLVLAVALFAAERTRVVSTAGLRAAVDDALAPVLGLAREPVAAAGRAVETVAQYLRVYEENARLREENTRLLAWQSVALRLEQENAALRALGRYDAMETATFASARVVADAGGPFARTLLLDQGSEAGIARGDAVVAAAGLIGRVVQVGRTSARVLLLTDLNSHVPVMVEQTRDRGMLTGRNAPLPRLDFLTGDTPPARGARLLTSGDGGVFPPNLPVGTVKSIDRSGAQVSLFADLERLDYVRVMRRAEHRPGSDFGAEAGTSGPGT</sequence>
<gene>
    <name evidence="8" type="primary">mreC</name>
    <name evidence="8" type="ORF">NJQ99_01080</name>
</gene>
<evidence type="ECO:0000256" key="3">
    <source>
        <dbReference type="ARBA" id="ARBA00022960"/>
    </source>
</evidence>
<accession>A0A9J6PBP6</accession>
<dbReference type="InterPro" id="IPR042177">
    <property type="entry name" value="Cell/Rod_1"/>
</dbReference>
<dbReference type="Gene3D" id="2.40.10.350">
    <property type="entry name" value="Rod shape-determining protein MreC, domain 2"/>
    <property type="match status" value="1"/>
</dbReference>
<keyword evidence="6" id="KW-0812">Transmembrane</keyword>
<dbReference type="Proteomes" id="UP001055804">
    <property type="component" value="Unassembled WGS sequence"/>
</dbReference>
<dbReference type="InterPro" id="IPR055342">
    <property type="entry name" value="MreC_beta-barrel_core"/>
</dbReference>